<proteinExistence type="predicted"/>
<evidence type="ECO:0000259" key="1">
    <source>
        <dbReference type="Pfam" id="PF16490"/>
    </source>
</evidence>
<protein>
    <recommendedName>
        <fullName evidence="1">Putative oxidoreductase C-terminal domain-containing protein</fullName>
    </recommendedName>
</protein>
<reference evidence="2" key="1">
    <citation type="journal article" date="2014" name="Front. Microbiol.">
        <title>High frequency of phylogenetically diverse reductive dehalogenase-homologous genes in deep subseafloor sedimentary metagenomes.</title>
        <authorList>
            <person name="Kawai M."/>
            <person name="Futagami T."/>
            <person name="Toyoda A."/>
            <person name="Takaki Y."/>
            <person name="Nishi S."/>
            <person name="Hori S."/>
            <person name="Arai W."/>
            <person name="Tsubouchi T."/>
            <person name="Morono Y."/>
            <person name="Uchiyama I."/>
            <person name="Ito T."/>
            <person name="Fujiyama A."/>
            <person name="Inagaki F."/>
            <person name="Takami H."/>
        </authorList>
    </citation>
    <scope>NUCLEOTIDE SEQUENCE</scope>
    <source>
        <strain evidence="2">Expedition CK06-06</strain>
    </source>
</reference>
<dbReference type="InterPro" id="IPR032459">
    <property type="entry name" value="Oxidoreduct_C"/>
</dbReference>
<sequence length="230" mass="26424">MLYDIMTERHEITTILQRKLSGVPEIFGQVKHGSSKNPAITKESVHHFFKYVAGKPLKRPSWFFDTSQQGDGLVDVTTHLVDLIQWECYPGEIIVKDDIEISKSTHWPTSLNSKEFQKITGIGEFPGYLEKDLDDGNLMVYANGEIIYRIRDIWAKVKVEWNFKAPEGGGDTHYSIMKGTLSNLIIQQGEKENYRPELYIELTGDVDSEEFEKRLKETVNHEITMEGLQV</sequence>
<dbReference type="AlphaFoldDB" id="X1GS67"/>
<dbReference type="EMBL" id="BARU01021500">
    <property type="protein sequence ID" value="GAH60751.1"/>
    <property type="molecule type" value="Genomic_DNA"/>
</dbReference>
<name>X1GS67_9ZZZZ</name>
<accession>X1GS67</accession>
<dbReference type="Pfam" id="PF16490">
    <property type="entry name" value="Oxidoreduct_C"/>
    <property type="match status" value="1"/>
</dbReference>
<organism evidence="2">
    <name type="scientific">marine sediment metagenome</name>
    <dbReference type="NCBI Taxonomy" id="412755"/>
    <lineage>
        <taxon>unclassified sequences</taxon>
        <taxon>metagenomes</taxon>
        <taxon>ecological metagenomes</taxon>
    </lineage>
</organism>
<feature type="domain" description="Putative oxidoreductase C-terminal" evidence="1">
    <location>
        <begin position="16"/>
        <end position="222"/>
    </location>
</feature>
<feature type="non-terminal residue" evidence="2">
    <location>
        <position position="230"/>
    </location>
</feature>
<gene>
    <name evidence="2" type="ORF">S03H2_35170</name>
</gene>
<evidence type="ECO:0000313" key="2">
    <source>
        <dbReference type="EMBL" id="GAH60751.1"/>
    </source>
</evidence>
<comment type="caution">
    <text evidence="2">The sequence shown here is derived from an EMBL/GenBank/DDBJ whole genome shotgun (WGS) entry which is preliminary data.</text>
</comment>